<feature type="compositionally biased region" description="Basic and acidic residues" evidence="9">
    <location>
        <begin position="1"/>
        <end position="12"/>
    </location>
</feature>
<sequence length="412" mass="46142">MEPEMKRNKENTDLSSMAVQEEEEEENEVNDEEEESSPLRSNSSKATKPLSSFPPRSPQLQPLPSLQNPPPSSYVTGKRKPFSPPLKPKPEQKESPEISSNPMKFHPSQQKIKKAFFHPPPPPPESPSPDIPSSPSPSLSLHEENKKPFSPTPASQPPLSEKPQSKAMVSVGCSPLRSPVEQHKSHETPQDSVPIPKPSSPAIVVNRSMREELSSMTKIDNGEDEIAGNRHTQDVENGTEPRKPKVLSSILRRESKLERVKKAALGFRICALVFCLISFSVMAADTTQGWAGDSFQRYREYRYCFSVNIIGFVYAGFQAYDLAYSLATEKHVVPRNFGYYFDFFMDQIMTYLLISASSSAATRVDDWVTNWGKDQFTKMASASIAMSFMAFFTFAFSSLISGYNLCTRDSYN</sequence>
<evidence type="ECO:0000256" key="5">
    <source>
        <dbReference type="ARBA" id="ARBA00022692"/>
    </source>
</evidence>
<evidence type="ECO:0000256" key="1">
    <source>
        <dbReference type="ARBA" id="ARBA00004651"/>
    </source>
</evidence>
<evidence type="ECO:0000256" key="7">
    <source>
        <dbReference type="ARBA" id="ARBA00023136"/>
    </source>
</evidence>
<evidence type="ECO:0000256" key="4">
    <source>
        <dbReference type="ARBA" id="ARBA00022475"/>
    </source>
</evidence>
<feature type="region of interest" description="Disordered" evidence="9">
    <location>
        <begin position="1"/>
        <end position="247"/>
    </location>
</feature>
<evidence type="ECO:0000313" key="11">
    <source>
        <dbReference type="EMBL" id="MCL7029385.1"/>
    </source>
</evidence>
<protein>
    <recommendedName>
        <fullName evidence="8">CASP-like protein</fullName>
    </recommendedName>
</protein>
<reference evidence="11" key="1">
    <citation type="submission" date="2022-03" db="EMBL/GenBank/DDBJ databases">
        <title>A functionally conserved STORR gene fusion in Papaver species that diverged 16.8 million years ago.</title>
        <authorList>
            <person name="Catania T."/>
        </authorList>
    </citation>
    <scope>NUCLEOTIDE SEQUENCE</scope>
    <source>
        <strain evidence="11">S-191538</strain>
    </source>
</reference>
<organism evidence="11 12">
    <name type="scientific">Papaver nudicaule</name>
    <name type="common">Iceland poppy</name>
    <dbReference type="NCBI Taxonomy" id="74823"/>
    <lineage>
        <taxon>Eukaryota</taxon>
        <taxon>Viridiplantae</taxon>
        <taxon>Streptophyta</taxon>
        <taxon>Embryophyta</taxon>
        <taxon>Tracheophyta</taxon>
        <taxon>Spermatophyta</taxon>
        <taxon>Magnoliopsida</taxon>
        <taxon>Ranunculales</taxon>
        <taxon>Papaveraceae</taxon>
        <taxon>Papaveroideae</taxon>
        <taxon>Papaver</taxon>
    </lineage>
</organism>
<feature type="compositionally biased region" description="Pro residues" evidence="9">
    <location>
        <begin position="118"/>
        <end position="135"/>
    </location>
</feature>
<keyword evidence="4 8" id="KW-1003">Cell membrane</keyword>
<evidence type="ECO:0000259" key="10">
    <source>
        <dbReference type="Pfam" id="PF04535"/>
    </source>
</evidence>
<feature type="compositionally biased region" description="Basic and acidic residues" evidence="9">
    <location>
        <begin position="180"/>
        <end position="189"/>
    </location>
</feature>
<evidence type="ECO:0000256" key="3">
    <source>
        <dbReference type="ARBA" id="ARBA00011489"/>
    </source>
</evidence>
<comment type="subunit">
    <text evidence="3 8">Homodimer and heterodimers.</text>
</comment>
<feature type="transmembrane region" description="Helical" evidence="8">
    <location>
        <begin position="265"/>
        <end position="285"/>
    </location>
</feature>
<feature type="compositionally biased region" description="Basic and acidic residues" evidence="9">
    <location>
        <begin position="227"/>
        <end position="243"/>
    </location>
</feature>
<gene>
    <name evidence="11" type="ORF">MKW94_012068</name>
</gene>
<accession>A0AA41S6E1</accession>
<dbReference type="PANTHER" id="PTHR33573">
    <property type="entry name" value="CASP-LIKE PROTEIN 4A4"/>
    <property type="match status" value="1"/>
</dbReference>
<evidence type="ECO:0000256" key="2">
    <source>
        <dbReference type="ARBA" id="ARBA00007651"/>
    </source>
</evidence>
<keyword evidence="5 8" id="KW-0812">Transmembrane</keyword>
<keyword evidence="12" id="KW-1185">Reference proteome</keyword>
<dbReference type="EMBL" id="JAJJMA010089735">
    <property type="protein sequence ID" value="MCL7029385.1"/>
    <property type="molecule type" value="Genomic_DNA"/>
</dbReference>
<dbReference type="InterPro" id="IPR006702">
    <property type="entry name" value="CASP_dom"/>
</dbReference>
<feature type="compositionally biased region" description="Low complexity" evidence="9">
    <location>
        <begin position="49"/>
        <end position="66"/>
    </location>
</feature>
<comment type="similarity">
    <text evidence="2 8">Belongs to the Casparian strip membrane proteins (CASP) family.</text>
</comment>
<feature type="transmembrane region" description="Helical" evidence="8">
    <location>
        <begin position="305"/>
        <end position="327"/>
    </location>
</feature>
<evidence type="ECO:0000256" key="8">
    <source>
        <dbReference type="RuleBase" id="RU361233"/>
    </source>
</evidence>
<name>A0AA41S6E1_PAPNU</name>
<evidence type="ECO:0000256" key="6">
    <source>
        <dbReference type="ARBA" id="ARBA00022989"/>
    </source>
</evidence>
<feature type="compositionally biased region" description="Polar residues" evidence="9">
    <location>
        <begin position="97"/>
        <end position="110"/>
    </location>
</feature>
<evidence type="ECO:0000256" key="9">
    <source>
        <dbReference type="SAM" id="MobiDB-lite"/>
    </source>
</evidence>
<evidence type="ECO:0000313" key="12">
    <source>
        <dbReference type="Proteomes" id="UP001177140"/>
    </source>
</evidence>
<feature type="compositionally biased region" description="Acidic residues" evidence="9">
    <location>
        <begin position="20"/>
        <end position="36"/>
    </location>
</feature>
<dbReference type="GO" id="GO:0005886">
    <property type="term" value="C:plasma membrane"/>
    <property type="evidence" value="ECO:0007669"/>
    <property type="project" value="UniProtKB-SubCell"/>
</dbReference>
<comment type="caution">
    <text evidence="11">The sequence shown here is derived from an EMBL/GenBank/DDBJ whole genome shotgun (WGS) entry which is preliminary data.</text>
</comment>
<comment type="caution">
    <text evidence="8">Lacks conserved residue(s) required for the propagation of feature annotation.</text>
</comment>
<keyword evidence="6 8" id="KW-1133">Transmembrane helix</keyword>
<comment type="subcellular location">
    <subcellularLocation>
        <location evidence="1 8">Cell membrane</location>
        <topology evidence="1 8">Multi-pass membrane protein</topology>
    </subcellularLocation>
</comment>
<keyword evidence="7 8" id="KW-0472">Membrane</keyword>
<dbReference type="Pfam" id="PF04535">
    <property type="entry name" value="CASP_dom"/>
    <property type="match status" value="1"/>
</dbReference>
<feature type="transmembrane region" description="Helical" evidence="8">
    <location>
        <begin position="380"/>
        <end position="406"/>
    </location>
</feature>
<dbReference type="PANTHER" id="PTHR33573:SF50">
    <property type="entry name" value="CASP-LIKE PROTEIN 4A3"/>
    <property type="match status" value="1"/>
</dbReference>
<feature type="domain" description="Casparian strip membrane protein" evidence="10">
    <location>
        <begin position="259"/>
        <end position="392"/>
    </location>
</feature>
<dbReference type="AlphaFoldDB" id="A0AA41S6E1"/>
<proteinExistence type="inferred from homology"/>
<dbReference type="Proteomes" id="UP001177140">
    <property type="component" value="Unassembled WGS sequence"/>
</dbReference>